<dbReference type="Gene3D" id="3.40.630.10">
    <property type="entry name" value="Zn peptidases"/>
    <property type="match status" value="1"/>
</dbReference>
<keyword evidence="2" id="KW-0479">Metal-binding</keyword>
<keyword evidence="1" id="KW-0378">Hydrolase</keyword>
<dbReference type="AlphaFoldDB" id="A0A8J6N9F8"/>
<evidence type="ECO:0000313" key="5">
    <source>
        <dbReference type="Proteomes" id="UP000599024"/>
    </source>
</evidence>
<dbReference type="SUPFAM" id="SSF53187">
    <property type="entry name" value="Zn-dependent exopeptidases"/>
    <property type="match status" value="1"/>
</dbReference>
<protein>
    <submittedName>
        <fullName evidence="4">Amidohydrolase</fullName>
    </submittedName>
</protein>
<dbReference type="Pfam" id="PF01546">
    <property type="entry name" value="Peptidase_M20"/>
    <property type="match status" value="1"/>
</dbReference>
<dbReference type="PIRSF" id="PIRSF005962">
    <property type="entry name" value="Pept_M20D_amidohydro"/>
    <property type="match status" value="1"/>
</dbReference>
<feature type="domain" description="Peptidase M20 dimerisation" evidence="3">
    <location>
        <begin position="184"/>
        <end position="272"/>
    </location>
</feature>
<dbReference type="InterPro" id="IPR011650">
    <property type="entry name" value="Peptidase_M20_dimer"/>
</dbReference>
<dbReference type="Proteomes" id="UP000599024">
    <property type="component" value="Unassembled WGS sequence"/>
</dbReference>
<feature type="binding site" evidence="2">
    <location>
        <position position="105"/>
    </location>
    <ligand>
        <name>Mn(2+)</name>
        <dbReference type="ChEBI" id="CHEBI:29035"/>
        <label>2</label>
    </ligand>
</feature>
<feature type="binding site" evidence="2">
    <location>
        <position position="103"/>
    </location>
    <ligand>
        <name>Mn(2+)</name>
        <dbReference type="ChEBI" id="CHEBI:29035"/>
        <label>2</label>
    </ligand>
</feature>
<feature type="binding site" evidence="2">
    <location>
        <position position="137"/>
    </location>
    <ligand>
        <name>Mn(2+)</name>
        <dbReference type="ChEBI" id="CHEBI:29035"/>
        <label>2</label>
    </ligand>
</feature>
<dbReference type="PANTHER" id="PTHR11014:SF63">
    <property type="entry name" value="METALLOPEPTIDASE, PUTATIVE (AFU_ORTHOLOGUE AFUA_6G09600)-RELATED"/>
    <property type="match status" value="1"/>
</dbReference>
<comment type="cofactor">
    <cofactor evidence="2">
        <name>Mn(2+)</name>
        <dbReference type="ChEBI" id="CHEBI:29035"/>
    </cofactor>
    <text evidence="2">The Mn(2+) ion enhances activity.</text>
</comment>
<dbReference type="GO" id="GO:0050118">
    <property type="term" value="F:N-acetyldiaminopimelate deacetylase activity"/>
    <property type="evidence" value="ECO:0007669"/>
    <property type="project" value="UniProtKB-ARBA"/>
</dbReference>
<comment type="caution">
    <text evidence="4">The sequence shown here is derived from an EMBL/GenBank/DDBJ whole genome shotgun (WGS) entry which is preliminary data.</text>
</comment>
<feature type="binding site" evidence="2">
    <location>
        <position position="161"/>
    </location>
    <ligand>
        <name>Mn(2+)</name>
        <dbReference type="ChEBI" id="CHEBI:29035"/>
        <label>2</label>
    </ligand>
</feature>
<evidence type="ECO:0000259" key="3">
    <source>
        <dbReference type="Pfam" id="PF07687"/>
    </source>
</evidence>
<dbReference type="InterPro" id="IPR036264">
    <property type="entry name" value="Bact_exopeptidase_dim_dom"/>
</dbReference>
<feature type="binding site" evidence="2">
    <location>
        <position position="360"/>
    </location>
    <ligand>
        <name>Mn(2+)</name>
        <dbReference type="ChEBI" id="CHEBI:29035"/>
        <label>2</label>
    </ligand>
</feature>
<dbReference type="GO" id="GO:0019877">
    <property type="term" value="P:diaminopimelate biosynthetic process"/>
    <property type="evidence" value="ECO:0007669"/>
    <property type="project" value="UniProtKB-ARBA"/>
</dbReference>
<evidence type="ECO:0000256" key="2">
    <source>
        <dbReference type="PIRSR" id="PIRSR005962-1"/>
    </source>
</evidence>
<evidence type="ECO:0000313" key="4">
    <source>
        <dbReference type="EMBL" id="MBC8208516.1"/>
    </source>
</evidence>
<dbReference type="SUPFAM" id="SSF55031">
    <property type="entry name" value="Bacterial exopeptidase dimerisation domain"/>
    <property type="match status" value="1"/>
</dbReference>
<dbReference type="InterPro" id="IPR017439">
    <property type="entry name" value="Amidohydrolase"/>
</dbReference>
<proteinExistence type="predicted"/>
<organism evidence="4 5">
    <name type="scientific">Candidatus Desulfatifera sulfidica</name>
    <dbReference type="NCBI Taxonomy" id="2841691"/>
    <lineage>
        <taxon>Bacteria</taxon>
        <taxon>Pseudomonadati</taxon>
        <taxon>Thermodesulfobacteriota</taxon>
        <taxon>Desulfobulbia</taxon>
        <taxon>Desulfobulbales</taxon>
        <taxon>Desulfobulbaceae</taxon>
        <taxon>Candidatus Desulfatifera</taxon>
    </lineage>
</organism>
<dbReference type="EMBL" id="JACNLK010000043">
    <property type="protein sequence ID" value="MBC8208516.1"/>
    <property type="molecule type" value="Genomic_DNA"/>
</dbReference>
<dbReference type="FunFam" id="3.30.70.360:FF:000001">
    <property type="entry name" value="N-acetyldiaminopimelate deacetylase"/>
    <property type="match status" value="1"/>
</dbReference>
<dbReference type="InterPro" id="IPR002933">
    <property type="entry name" value="Peptidase_M20"/>
</dbReference>
<keyword evidence="2" id="KW-0464">Manganese</keyword>
<reference evidence="4 5" key="1">
    <citation type="submission" date="2020-08" db="EMBL/GenBank/DDBJ databases">
        <title>Bridging the membrane lipid divide: bacteria of the FCB group superphylum have the potential to synthesize archaeal ether lipids.</title>
        <authorList>
            <person name="Villanueva L."/>
            <person name="Von Meijenfeldt F.A.B."/>
            <person name="Westbye A.B."/>
            <person name="Yadav S."/>
            <person name="Hopmans E.C."/>
            <person name="Dutilh B.E."/>
            <person name="Sinninghe Damste J.S."/>
        </authorList>
    </citation>
    <scope>NUCLEOTIDE SEQUENCE [LARGE SCALE GENOMIC DNA]</scope>
    <source>
        <strain evidence="4">NIOZ-UU81</strain>
    </source>
</reference>
<dbReference type="Gene3D" id="3.30.70.360">
    <property type="match status" value="1"/>
</dbReference>
<evidence type="ECO:0000256" key="1">
    <source>
        <dbReference type="ARBA" id="ARBA00022801"/>
    </source>
</evidence>
<accession>A0A8J6N9F8</accession>
<dbReference type="GO" id="GO:0046872">
    <property type="term" value="F:metal ion binding"/>
    <property type="evidence" value="ECO:0007669"/>
    <property type="project" value="UniProtKB-KW"/>
</dbReference>
<dbReference type="PANTHER" id="PTHR11014">
    <property type="entry name" value="PEPTIDASE M20 FAMILY MEMBER"/>
    <property type="match status" value="1"/>
</dbReference>
<gene>
    <name evidence="4" type="ORF">H8E79_05050</name>
</gene>
<dbReference type="NCBIfam" id="TIGR01891">
    <property type="entry name" value="amidohydrolases"/>
    <property type="match status" value="1"/>
</dbReference>
<dbReference type="Pfam" id="PF07687">
    <property type="entry name" value="M20_dimer"/>
    <property type="match status" value="1"/>
</dbReference>
<name>A0A8J6N9F8_9BACT</name>
<sequence>MAKQTQCTQELTDWMRDIRRHLHRYPELSTQEFKTAQFISQKLDELDIPHRCNIANTGILATIGPENTDIRAVALRADMDALPIHEKTGLEFSSQHPGVMHACGHDGHVAMLLGAAALLKSKTLRGQVILIFQPAEEKHGGAERMIEDGALNGVGTIFAGHIDRHFAVGEIAVQTGLICAYTDEFKITILSHGGHAAKPHETVDCIVVASLLVMCIQTLVSREVNPAFPSVVTVGQIQGGNAANVIADQAVLTGTIRTTHPECRDKIITGLKRMVLSMRELYTATTDIIITPGYPPVINEEQSTLLARKAAAETVGEAGVKTQLHPSLGGEDFSFYLNQVPGCLARFGARRSDLINVAAHSPRFDFDEEVLPIGAEYLARCALLTLTNS</sequence>